<name>A0A3B0C688_9FLAO</name>
<sequence>MNRFFSVLMVTLFVLGCSNSENIPSTQKAKFSEELSALKEYFQIPGLSVLVGKGDLIIYEDYMGLADIEQQVPMDSITTLPMASLTKMFSAIVLGQLVDEGKLSLNESLRIYSENSNIGDSIKVKHALSHTSQGIPGQRFYYNNGRFMLLGDVIEKASGKDFKTNIYERIINPLQLKNTYLLRDSLQLVTEKRKVAQPYFLGGELQDGYMVKESNPGFIDYGYSTAAGISSTVRDLFKLSRALDKNMLITNTFKDKMFNPFGPDLPYGLGVFTQEFLDEKLVWGYGQYDCYSSLFLKAPKRDLTFIIAANNNLMSDPARLIAGDVSYSLFALSFLKNFVLDLEEEPLFEDQATLKSLEDRLTKNRSEFIRKKLMAQSLAATFMSRYSDIEGDLSKQILDQLFKHFPDYQDYGDLVLVRNLFMLKFMDDIRDREEFTDFDNQFREIGEILLEADENNPYANFYMANFFQIKEIPEKSLEYYKNIVEAENFSPWWYTREAQKWIDENVPENKKRP</sequence>
<evidence type="ECO:0000313" key="3">
    <source>
        <dbReference type="Proteomes" id="UP000276603"/>
    </source>
</evidence>
<evidence type="ECO:0000313" key="2">
    <source>
        <dbReference type="EMBL" id="RKN80178.1"/>
    </source>
</evidence>
<keyword evidence="3" id="KW-1185">Reference proteome</keyword>
<organism evidence="2 3">
    <name type="scientific">Ulvibacterium marinum</name>
    <dbReference type="NCBI Taxonomy" id="2419782"/>
    <lineage>
        <taxon>Bacteria</taxon>
        <taxon>Pseudomonadati</taxon>
        <taxon>Bacteroidota</taxon>
        <taxon>Flavobacteriia</taxon>
        <taxon>Flavobacteriales</taxon>
        <taxon>Flavobacteriaceae</taxon>
        <taxon>Ulvibacterium</taxon>
    </lineage>
</organism>
<reference evidence="2 3" key="1">
    <citation type="submission" date="2018-10" db="EMBL/GenBank/DDBJ databases">
        <title>Ulvibacterium marinum gen. nov., sp. nov., a novel marine bacterium of the family Flavobacteriaceae, isolated from a culture of the green alga Ulva prolifera.</title>
        <authorList>
            <person name="Zhang Z."/>
        </authorList>
    </citation>
    <scope>NUCLEOTIDE SEQUENCE [LARGE SCALE GENOMIC DNA]</scope>
    <source>
        <strain evidence="2 3">CCMM003</strain>
    </source>
</reference>
<dbReference type="OrthoDB" id="9793489at2"/>
<feature type="domain" description="Beta-lactamase-related" evidence="1">
    <location>
        <begin position="40"/>
        <end position="313"/>
    </location>
</feature>
<dbReference type="RefSeq" id="WP_120712987.1">
    <property type="nucleotide sequence ID" value="NZ_RBCJ01000003.1"/>
</dbReference>
<dbReference type="PANTHER" id="PTHR46825:SF9">
    <property type="entry name" value="BETA-LACTAMASE-RELATED DOMAIN-CONTAINING PROTEIN"/>
    <property type="match status" value="1"/>
</dbReference>
<dbReference type="SUPFAM" id="SSF56601">
    <property type="entry name" value="beta-lactamase/transpeptidase-like"/>
    <property type="match status" value="1"/>
</dbReference>
<dbReference type="InterPro" id="IPR012338">
    <property type="entry name" value="Beta-lactam/transpept-like"/>
</dbReference>
<comment type="caution">
    <text evidence="2">The sequence shown here is derived from an EMBL/GenBank/DDBJ whole genome shotgun (WGS) entry which is preliminary data.</text>
</comment>
<dbReference type="Proteomes" id="UP000276603">
    <property type="component" value="Unassembled WGS sequence"/>
</dbReference>
<dbReference type="InterPro" id="IPR050491">
    <property type="entry name" value="AmpC-like"/>
</dbReference>
<keyword evidence="2" id="KW-0378">Hydrolase</keyword>
<dbReference type="GO" id="GO:0016787">
    <property type="term" value="F:hydrolase activity"/>
    <property type="evidence" value="ECO:0007669"/>
    <property type="project" value="UniProtKB-KW"/>
</dbReference>
<dbReference type="AlphaFoldDB" id="A0A3B0C688"/>
<evidence type="ECO:0000259" key="1">
    <source>
        <dbReference type="Pfam" id="PF00144"/>
    </source>
</evidence>
<dbReference type="Pfam" id="PF00144">
    <property type="entry name" value="Beta-lactamase"/>
    <property type="match status" value="1"/>
</dbReference>
<proteinExistence type="predicted"/>
<dbReference type="PROSITE" id="PS51257">
    <property type="entry name" value="PROKAR_LIPOPROTEIN"/>
    <property type="match status" value="1"/>
</dbReference>
<dbReference type="PANTHER" id="PTHR46825">
    <property type="entry name" value="D-ALANYL-D-ALANINE-CARBOXYPEPTIDASE/ENDOPEPTIDASE AMPH"/>
    <property type="match status" value="1"/>
</dbReference>
<protein>
    <submittedName>
        <fullName evidence="2">Class A beta-lactamase-related serine hydrolase</fullName>
    </submittedName>
</protein>
<dbReference type="Gene3D" id="3.40.710.10">
    <property type="entry name" value="DD-peptidase/beta-lactamase superfamily"/>
    <property type="match status" value="2"/>
</dbReference>
<gene>
    <name evidence="2" type="ORF">D7Z94_18240</name>
</gene>
<dbReference type="InterPro" id="IPR001466">
    <property type="entry name" value="Beta-lactam-related"/>
</dbReference>
<dbReference type="EMBL" id="RBCJ01000003">
    <property type="protein sequence ID" value="RKN80178.1"/>
    <property type="molecule type" value="Genomic_DNA"/>
</dbReference>
<accession>A0A3B0C688</accession>